<proteinExistence type="predicted"/>
<dbReference type="PANTHER" id="PTHR33498">
    <property type="entry name" value="TRANSPOSASE FOR INSERTION SEQUENCE ELEMENT IS1557"/>
    <property type="match status" value="1"/>
</dbReference>
<dbReference type="PANTHER" id="PTHR33498:SF1">
    <property type="entry name" value="TRANSPOSASE FOR INSERTION SEQUENCE ELEMENT IS1557"/>
    <property type="match status" value="1"/>
</dbReference>
<dbReference type="Proteomes" id="UP000657385">
    <property type="component" value="Unassembled WGS sequence"/>
</dbReference>
<dbReference type="InterPro" id="IPR002560">
    <property type="entry name" value="Transposase_DDE"/>
</dbReference>
<accession>A0A931BA47</accession>
<dbReference type="Pfam" id="PF01610">
    <property type="entry name" value="DDE_Tnp_ISL3"/>
    <property type="match status" value="1"/>
</dbReference>
<evidence type="ECO:0000259" key="1">
    <source>
        <dbReference type="Pfam" id="PF01610"/>
    </source>
</evidence>
<dbReference type="InterPro" id="IPR047951">
    <property type="entry name" value="Transpos_ISL3"/>
</dbReference>
<organism evidence="2 3">
    <name type="scientific">Streptacidiphilus fuscans</name>
    <dbReference type="NCBI Taxonomy" id="2789292"/>
    <lineage>
        <taxon>Bacteria</taxon>
        <taxon>Bacillati</taxon>
        <taxon>Actinomycetota</taxon>
        <taxon>Actinomycetes</taxon>
        <taxon>Kitasatosporales</taxon>
        <taxon>Streptomycetaceae</taxon>
        <taxon>Streptacidiphilus</taxon>
    </lineage>
</organism>
<feature type="domain" description="Transposase IS204/IS1001/IS1096/IS1165 DDE" evidence="1">
    <location>
        <begin position="14"/>
        <end position="166"/>
    </location>
</feature>
<dbReference type="AlphaFoldDB" id="A0A931BA47"/>
<gene>
    <name evidence="2" type="ORF">I2501_33040</name>
</gene>
<comment type="caution">
    <text evidence="2">The sequence shown here is derived from an EMBL/GenBank/DDBJ whole genome shotgun (WGS) entry which is preliminary data.</text>
</comment>
<name>A0A931BA47_9ACTN</name>
<keyword evidence="3" id="KW-1185">Reference proteome</keyword>
<dbReference type="EMBL" id="JADPRT010000018">
    <property type="protein sequence ID" value="MBF9072851.1"/>
    <property type="molecule type" value="Genomic_DNA"/>
</dbReference>
<evidence type="ECO:0000313" key="2">
    <source>
        <dbReference type="EMBL" id="MBF9072851.1"/>
    </source>
</evidence>
<sequence length="170" mass="19091">MVALGGAGDQPSGATEAVQTVRRYLRNFTPTAPVPAPRPAPRPRRVVRWIMTNPSNLPDEDTLSLKEIRAGCPELDEVTDHVRDFAEMMRDLRGDQLPQWMERVEHDPLPALHSLINGLRRDQDAVVAGLSSPWSSGQVEGQNTRVKLLKRAGYGRANFDLLRKRILHRT</sequence>
<protein>
    <submittedName>
        <fullName evidence="2">Transposase</fullName>
    </submittedName>
</protein>
<evidence type="ECO:0000313" key="3">
    <source>
        <dbReference type="Proteomes" id="UP000657385"/>
    </source>
</evidence>
<reference evidence="2" key="1">
    <citation type="submission" date="2020-11" db="EMBL/GenBank/DDBJ databases">
        <title>Isolation and identification of active actinomycetes.</title>
        <authorList>
            <person name="Yu B."/>
        </authorList>
    </citation>
    <scope>NUCLEOTIDE SEQUENCE</scope>
    <source>
        <strain evidence="2">NEAU-YB345</strain>
    </source>
</reference>